<evidence type="ECO:0000256" key="1">
    <source>
        <dbReference type="SAM" id="MobiDB-lite"/>
    </source>
</evidence>
<dbReference type="Pfam" id="PF14354">
    <property type="entry name" value="Lar_restr_allev"/>
    <property type="match status" value="1"/>
</dbReference>
<evidence type="ECO:0000313" key="2">
    <source>
        <dbReference type="EMBL" id="XBM01381.1"/>
    </source>
</evidence>
<dbReference type="RefSeq" id="WP_348945680.1">
    <property type="nucleotide sequence ID" value="NZ_CP157355.1"/>
</dbReference>
<protein>
    <submittedName>
        <fullName evidence="2">Lar family restriction alleviation protein</fullName>
    </submittedName>
</protein>
<dbReference type="EMBL" id="CP157355">
    <property type="protein sequence ID" value="XBM01381.1"/>
    <property type="molecule type" value="Genomic_DNA"/>
</dbReference>
<feature type="region of interest" description="Disordered" evidence="1">
    <location>
        <begin position="45"/>
        <end position="64"/>
    </location>
</feature>
<proteinExistence type="predicted"/>
<dbReference type="KEGG" id="cmav:ABHF33_03565"/>
<name>A0AAU7FC78_9NEIS</name>
<dbReference type="AlphaFoldDB" id="A0AAU7FC78"/>
<organism evidence="2">
    <name type="scientific">Chitinibacter mangrovi</name>
    <dbReference type="NCBI Taxonomy" id="3153927"/>
    <lineage>
        <taxon>Bacteria</taxon>
        <taxon>Pseudomonadati</taxon>
        <taxon>Pseudomonadota</taxon>
        <taxon>Betaproteobacteria</taxon>
        <taxon>Neisseriales</taxon>
        <taxon>Chitinibacteraceae</taxon>
        <taxon>Chitinibacter</taxon>
    </lineage>
</organism>
<reference evidence="2" key="1">
    <citation type="submission" date="2024-05" db="EMBL/GenBank/DDBJ databases">
        <authorList>
            <person name="Yang L."/>
            <person name="Pan L."/>
        </authorList>
    </citation>
    <scope>NUCLEOTIDE SEQUENCE</scope>
    <source>
        <strain evidence="2">FCG-7</strain>
    </source>
</reference>
<gene>
    <name evidence="2" type="ORF">ABHF33_03565</name>
</gene>
<feature type="region of interest" description="Disordered" evidence="1">
    <location>
        <begin position="1"/>
        <end position="22"/>
    </location>
</feature>
<sequence>MSDQAPVVSPQPCPKCGAPAEQHKAGSNRFWVQCSKLGKNGNCSAISQQGSNKKEAIANWNKLK</sequence>
<accession>A0AAU7FC78</accession>